<protein>
    <submittedName>
        <fullName evidence="8">Acetoacetyl-CoA synthetase</fullName>
        <ecNumber evidence="8">6.2.1.16</ecNumber>
    </submittedName>
</protein>
<dbReference type="Pfam" id="PF00501">
    <property type="entry name" value="AMP-binding"/>
    <property type="match status" value="1"/>
</dbReference>
<evidence type="ECO:0000313" key="9">
    <source>
        <dbReference type="Proteomes" id="UP000030437"/>
    </source>
</evidence>
<dbReference type="Pfam" id="PF16177">
    <property type="entry name" value="ACAS_N"/>
    <property type="match status" value="1"/>
</dbReference>
<keyword evidence="4" id="KW-0067">ATP-binding</keyword>
<gene>
    <name evidence="8" type="ORF">CD32_22275</name>
</gene>
<dbReference type="InterPro" id="IPR032387">
    <property type="entry name" value="ACAS_N"/>
</dbReference>
<evidence type="ECO:0000313" key="8">
    <source>
        <dbReference type="EMBL" id="KGR82023.1"/>
    </source>
</evidence>
<dbReference type="EMBL" id="JPVP01000060">
    <property type="protein sequence ID" value="KGR82023.1"/>
    <property type="molecule type" value="Genomic_DNA"/>
</dbReference>
<feature type="domain" description="AMP-binding enzyme C-terminal" evidence="6">
    <location>
        <begin position="546"/>
        <end position="615"/>
    </location>
</feature>
<dbReference type="InterPro" id="IPR000873">
    <property type="entry name" value="AMP-dep_synth/lig_dom"/>
</dbReference>
<keyword evidence="3" id="KW-0547">Nucleotide-binding</keyword>
<dbReference type="InterPro" id="IPR045851">
    <property type="entry name" value="AMP-bd_C_sf"/>
</dbReference>
<keyword evidence="9" id="KW-1185">Reference proteome</keyword>
<evidence type="ECO:0000259" key="6">
    <source>
        <dbReference type="Pfam" id="PF13193"/>
    </source>
</evidence>
<dbReference type="RefSeq" id="WP_036159164.1">
    <property type="nucleotide sequence ID" value="NZ_AVCX01000001.1"/>
</dbReference>
<dbReference type="SUPFAM" id="SSF56801">
    <property type="entry name" value="Acetyl-CoA synthetase-like"/>
    <property type="match status" value="1"/>
</dbReference>
<dbReference type="InterPro" id="IPR020845">
    <property type="entry name" value="AMP-binding_CS"/>
</dbReference>
<dbReference type="InterPro" id="IPR025110">
    <property type="entry name" value="AMP-bd_C"/>
</dbReference>
<keyword evidence="2 8" id="KW-0436">Ligase</keyword>
<dbReference type="STRING" id="1220589.CD32_22275"/>
<evidence type="ECO:0000256" key="3">
    <source>
        <dbReference type="ARBA" id="ARBA00022741"/>
    </source>
</evidence>
<dbReference type="PROSITE" id="PS00455">
    <property type="entry name" value="AMP_BINDING"/>
    <property type="match status" value="1"/>
</dbReference>
<dbReference type="InterPro" id="IPR042099">
    <property type="entry name" value="ANL_N_sf"/>
</dbReference>
<feature type="domain" description="AMP-dependent synthetase/ligase" evidence="5">
    <location>
        <begin position="103"/>
        <end position="473"/>
    </location>
</feature>
<accession>A0A0A3IGS2</accession>
<evidence type="ECO:0000259" key="7">
    <source>
        <dbReference type="Pfam" id="PF16177"/>
    </source>
</evidence>
<comment type="similarity">
    <text evidence="1">Belongs to the ATP-dependent AMP-binding enzyme family.</text>
</comment>
<dbReference type="GO" id="GO:0006629">
    <property type="term" value="P:lipid metabolic process"/>
    <property type="evidence" value="ECO:0007669"/>
    <property type="project" value="InterPro"/>
</dbReference>
<evidence type="ECO:0000259" key="5">
    <source>
        <dbReference type="Pfam" id="PF00501"/>
    </source>
</evidence>
<dbReference type="NCBIfam" id="TIGR01217">
    <property type="entry name" value="ac_ac_CoA_syn"/>
    <property type="match status" value="1"/>
</dbReference>
<organism evidence="8 9">
    <name type="scientific">Lysinibacillus odysseyi 34hs-1 = NBRC 100172</name>
    <dbReference type="NCBI Taxonomy" id="1220589"/>
    <lineage>
        <taxon>Bacteria</taxon>
        <taxon>Bacillati</taxon>
        <taxon>Bacillota</taxon>
        <taxon>Bacilli</taxon>
        <taxon>Bacillales</taxon>
        <taxon>Bacillaceae</taxon>
        <taxon>Lysinibacillus</taxon>
    </lineage>
</organism>
<evidence type="ECO:0000256" key="1">
    <source>
        <dbReference type="ARBA" id="ARBA00006432"/>
    </source>
</evidence>
<dbReference type="GO" id="GO:0005524">
    <property type="term" value="F:ATP binding"/>
    <property type="evidence" value="ECO:0007669"/>
    <property type="project" value="UniProtKB-KW"/>
</dbReference>
<dbReference type="OrthoDB" id="9778383at2"/>
<dbReference type="Gene3D" id="3.40.50.12780">
    <property type="entry name" value="N-terminal domain of ligase-like"/>
    <property type="match status" value="1"/>
</dbReference>
<dbReference type="PANTHER" id="PTHR42921:SF1">
    <property type="entry name" value="ACETOACETYL-COA SYNTHETASE"/>
    <property type="match status" value="1"/>
</dbReference>
<proteinExistence type="inferred from homology"/>
<dbReference type="Gene3D" id="3.30.300.30">
    <property type="match status" value="1"/>
</dbReference>
<dbReference type="eggNOG" id="COG0365">
    <property type="taxonomic scope" value="Bacteria"/>
</dbReference>
<dbReference type="NCBIfam" id="NF002937">
    <property type="entry name" value="PRK03584.1"/>
    <property type="match status" value="1"/>
</dbReference>
<dbReference type="Proteomes" id="UP000030437">
    <property type="component" value="Unassembled WGS sequence"/>
</dbReference>
<name>A0A0A3IGS2_9BACI</name>
<evidence type="ECO:0000256" key="2">
    <source>
        <dbReference type="ARBA" id="ARBA00022598"/>
    </source>
</evidence>
<dbReference type="EC" id="6.2.1.16" evidence="8"/>
<sequence>MSTTIDGKILWQPTEENIANSNITRFKNWLKVHKQLEFASVQELWKWSTDELETFWAYVWEYGGVKASTPYKEVLSSRTMPGAQWFNGAHLNYAEHSFHKAIPAKPALIFQSEHKGYAEISWGELERKTAAVAQYLKDHGVTKGDRVVAYMPNLPETVIAFLACASIGAIWSSCSPDFGANSVIDRFKQLDPVFLFAIDGYQYNGQLHNKKDVIERIQREVPSIRETILYSYTECFGITELPNTTSWETVLDRDAELFFEQVPFDHPLWILYSSGTTGLPKPIVQGHGGILIDQIKTLMIEQNLTEHDRMFWFTTTGWMMWNLLLGGLVVGSTIVLYDGSPSYPNLGVLWDYVDKSETTMFGTSAAYIDVCMKFGFKPNEHFQLTNLHSILATASPLTANAFTWVYENVKDDIWLASTSGGTDVCTAFVGGSPVLPVRAGIIPTRALGVKVESYDDNGKPLSNEVGELVVTAPMPSMPLFLWNDKGNERYLDSYFEMYPGVWRHGDWIQINDDGSCVIYGRSDSTINRSGLRMGTSEIYKIVEAIPEIMESLIIDLEYSGKESFLPLFVVLKQDVPLTEELKQTINSRIRENLSPRFVPDAIHAISEVPKTLNGKKLEVPVRKILLGKDLDSSLNRDAMANPASVQYFIDFADALQQ</sequence>
<feature type="domain" description="Acetyl-coenzyme A synthetase N-terminal" evidence="7">
    <location>
        <begin position="42"/>
        <end position="95"/>
    </location>
</feature>
<dbReference type="AlphaFoldDB" id="A0A0A3IGS2"/>
<dbReference type="GO" id="GO:0030729">
    <property type="term" value="F:acetoacetate-CoA ligase activity"/>
    <property type="evidence" value="ECO:0007669"/>
    <property type="project" value="UniProtKB-EC"/>
</dbReference>
<dbReference type="Pfam" id="PF13193">
    <property type="entry name" value="AMP-binding_C"/>
    <property type="match status" value="1"/>
</dbReference>
<reference evidence="8 9" key="1">
    <citation type="submission" date="2014-02" db="EMBL/GenBank/DDBJ databases">
        <title>Draft genome sequence of Lysinibacillus odysseyi NBRC 100172.</title>
        <authorList>
            <person name="Zhang F."/>
            <person name="Wang G."/>
            <person name="Zhang L."/>
        </authorList>
    </citation>
    <scope>NUCLEOTIDE SEQUENCE [LARGE SCALE GENOMIC DNA]</scope>
    <source>
        <strain evidence="8 9">NBRC 100172</strain>
    </source>
</reference>
<evidence type="ECO:0000256" key="4">
    <source>
        <dbReference type="ARBA" id="ARBA00022840"/>
    </source>
</evidence>
<comment type="caution">
    <text evidence="8">The sequence shown here is derived from an EMBL/GenBank/DDBJ whole genome shotgun (WGS) entry which is preliminary data.</text>
</comment>
<dbReference type="PANTHER" id="PTHR42921">
    <property type="entry name" value="ACETOACETYL-COA SYNTHETASE"/>
    <property type="match status" value="1"/>
</dbReference>
<dbReference type="InterPro" id="IPR005914">
    <property type="entry name" value="Acac_CoA_synth"/>
</dbReference>